<protein>
    <submittedName>
        <fullName evidence="2">Predicted transposase</fullName>
    </submittedName>
</protein>
<organism evidence="2 3">
    <name type="scientific">Sporolactobacillus inulinus</name>
    <dbReference type="NCBI Taxonomy" id="2078"/>
    <lineage>
        <taxon>Bacteria</taxon>
        <taxon>Bacillati</taxon>
        <taxon>Bacillota</taxon>
        <taxon>Bacilli</taxon>
        <taxon>Bacillales</taxon>
        <taxon>Sporolactobacillaceae</taxon>
        <taxon>Sporolactobacillus</taxon>
    </lineage>
</organism>
<dbReference type="Proteomes" id="UP000319716">
    <property type="component" value="Unassembled WGS sequence"/>
</dbReference>
<name>A0A4Y1ZH79_9BACL</name>
<gene>
    <name evidence="2" type="ORF">NBRC111894_3874</name>
</gene>
<evidence type="ECO:0000313" key="2">
    <source>
        <dbReference type="EMBL" id="GAY78320.1"/>
    </source>
</evidence>
<dbReference type="RefSeq" id="WP_262393346.1">
    <property type="nucleotide sequence ID" value="NZ_BEXB01000046.1"/>
</dbReference>
<reference evidence="2 3" key="1">
    <citation type="submission" date="2017-11" db="EMBL/GenBank/DDBJ databases">
        <title>Draft Genome Sequence of Sporolactobacillus inulinus NBRC 111894 Isolated from Koso, a Japanese Sugar-Vegetable Fermented Beverage.</title>
        <authorList>
            <person name="Chiou T.Y."/>
            <person name="Oshima K."/>
            <person name="Suda W."/>
            <person name="Hattori M."/>
            <person name="Takahashi T."/>
        </authorList>
    </citation>
    <scope>NUCLEOTIDE SEQUENCE [LARGE SCALE GENOMIC DNA]</scope>
    <source>
        <strain evidence="2 3">NBRC111894</strain>
    </source>
</reference>
<dbReference type="EMBL" id="BEXB01000046">
    <property type="protein sequence ID" value="GAY78320.1"/>
    <property type="molecule type" value="Genomic_DNA"/>
</dbReference>
<evidence type="ECO:0000313" key="3">
    <source>
        <dbReference type="Proteomes" id="UP000319716"/>
    </source>
</evidence>
<dbReference type="Pfam" id="PF20008">
    <property type="entry name" value="DUF6429"/>
    <property type="match status" value="1"/>
</dbReference>
<feature type="domain" description="DUF6429" evidence="1">
    <location>
        <begin position="8"/>
        <end position="80"/>
    </location>
</feature>
<sequence length="95" mass="11151">MSNDSEKRLVKDLTLMLLYLTSWEERDDGYSYRRSWKGYDFDTLNELAKEELLSGSHKAKSVYLSDEGTELAKKLLKNYRISDQESRSDRSNDNC</sequence>
<dbReference type="InterPro" id="IPR045489">
    <property type="entry name" value="DUF6429"/>
</dbReference>
<proteinExistence type="predicted"/>
<evidence type="ECO:0000259" key="1">
    <source>
        <dbReference type="Pfam" id="PF20008"/>
    </source>
</evidence>
<accession>A0A4Y1ZH79</accession>
<dbReference type="AlphaFoldDB" id="A0A4Y1ZH79"/>
<comment type="caution">
    <text evidence="2">The sequence shown here is derived from an EMBL/GenBank/DDBJ whole genome shotgun (WGS) entry which is preliminary data.</text>
</comment>